<accession>A0A4Y2F8V2</accession>
<evidence type="ECO:0000313" key="2">
    <source>
        <dbReference type="Proteomes" id="UP000499080"/>
    </source>
</evidence>
<gene>
    <name evidence="1" type="ORF">AVEN_221574_1</name>
</gene>
<dbReference type="AlphaFoldDB" id="A0A4Y2F8V2"/>
<organism evidence="1 2">
    <name type="scientific">Araneus ventricosus</name>
    <name type="common">Orbweaver spider</name>
    <name type="synonym">Epeira ventricosa</name>
    <dbReference type="NCBI Taxonomy" id="182803"/>
    <lineage>
        <taxon>Eukaryota</taxon>
        <taxon>Metazoa</taxon>
        <taxon>Ecdysozoa</taxon>
        <taxon>Arthropoda</taxon>
        <taxon>Chelicerata</taxon>
        <taxon>Arachnida</taxon>
        <taxon>Araneae</taxon>
        <taxon>Araneomorphae</taxon>
        <taxon>Entelegynae</taxon>
        <taxon>Araneoidea</taxon>
        <taxon>Araneidae</taxon>
        <taxon>Araneus</taxon>
    </lineage>
</organism>
<protein>
    <submittedName>
        <fullName evidence="1">Uncharacterized protein</fullName>
    </submittedName>
</protein>
<name>A0A4Y2F8V2_ARAVE</name>
<keyword evidence="2" id="KW-1185">Reference proteome</keyword>
<dbReference type="Proteomes" id="UP000499080">
    <property type="component" value="Unassembled WGS sequence"/>
</dbReference>
<reference evidence="1 2" key="1">
    <citation type="journal article" date="2019" name="Sci. Rep.">
        <title>Orb-weaving spider Araneus ventricosus genome elucidates the spidroin gene catalogue.</title>
        <authorList>
            <person name="Kono N."/>
            <person name="Nakamura H."/>
            <person name="Ohtoshi R."/>
            <person name="Moran D.A.P."/>
            <person name="Shinohara A."/>
            <person name="Yoshida Y."/>
            <person name="Fujiwara M."/>
            <person name="Mori M."/>
            <person name="Tomita M."/>
            <person name="Arakawa K."/>
        </authorList>
    </citation>
    <scope>NUCLEOTIDE SEQUENCE [LARGE SCALE GENOMIC DNA]</scope>
</reference>
<sequence>MGDVGAVRRILPHLPSKFFKELEGHLGHMLPSVGGALSHSRALCTPLFTNFAITKPFGDYVMHSSFAYRQFNRNFTRSDPTILPYELPRLVDGLSVYLVVSLIGLFWDGPRNFEPLSDEEDDTSAGTPSPNFYSIPLRHTADSRDERLRFEVWMGVRRIFIDPRGTKITK</sequence>
<proteinExistence type="predicted"/>
<dbReference type="EMBL" id="BGPR01000840">
    <property type="protein sequence ID" value="GBM37437.1"/>
    <property type="molecule type" value="Genomic_DNA"/>
</dbReference>
<comment type="caution">
    <text evidence="1">The sequence shown here is derived from an EMBL/GenBank/DDBJ whole genome shotgun (WGS) entry which is preliminary data.</text>
</comment>
<evidence type="ECO:0000313" key="1">
    <source>
        <dbReference type="EMBL" id="GBM37437.1"/>
    </source>
</evidence>